<dbReference type="PROSITE" id="PS51819">
    <property type="entry name" value="VOC"/>
    <property type="match status" value="1"/>
</dbReference>
<comment type="caution">
    <text evidence="3">The sequence shown here is derived from an EMBL/GenBank/DDBJ whole genome shotgun (WGS) entry which is preliminary data.</text>
</comment>
<keyword evidence="1" id="KW-0479">Metal-binding</keyword>
<sequence length="136" mass="15668">MDIKGKITGIQHVGIPTNDMQKSIRFYKEFGFEVVWQTINAQNGESVVFLQLGNLIMEIYENQQAAMKTGAIDHIALDVTDIDSIFSMVKDAGFQCLDEHVQFLPFWKHGVRFFTIIGPNKEKIEFCEKKLQKRIK</sequence>
<accession>A0A943DNM0</accession>
<evidence type="ECO:0000256" key="1">
    <source>
        <dbReference type="ARBA" id="ARBA00022723"/>
    </source>
</evidence>
<evidence type="ECO:0000313" key="3">
    <source>
        <dbReference type="EMBL" id="MBS5410932.1"/>
    </source>
</evidence>
<dbReference type="GO" id="GO:0046872">
    <property type="term" value="F:metal ion binding"/>
    <property type="evidence" value="ECO:0007669"/>
    <property type="project" value="UniProtKB-KW"/>
</dbReference>
<name>A0A943DNM0_BACT4</name>
<dbReference type="Pfam" id="PF00903">
    <property type="entry name" value="Glyoxalase"/>
    <property type="match status" value="1"/>
</dbReference>
<evidence type="ECO:0000259" key="2">
    <source>
        <dbReference type="PROSITE" id="PS51819"/>
    </source>
</evidence>
<dbReference type="SUPFAM" id="SSF54593">
    <property type="entry name" value="Glyoxalase/Bleomycin resistance protein/Dihydroxybiphenyl dioxygenase"/>
    <property type="match status" value="1"/>
</dbReference>
<dbReference type="PANTHER" id="PTHR43048:SF3">
    <property type="entry name" value="METHYLMALONYL-COA EPIMERASE, MITOCHONDRIAL"/>
    <property type="match status" value="1"/>
</dbReference>
<gene>
    <name evidence="3" type="ORF">KHY35_09485</name>
</gene>
<protein>
    <submittedName>
        <fullName evidence="3">VOC family protein</fullName>
    </submittedName>
</protein>
<dbReference type="InterPro" id="IPR051785">
    <property type="entry name" value="MMCE/EMCE_epimerase"/>
</dbReference>
<dbReference type="Gene3D" id="3.10.180.10">
    <property type="entry name" value="2,3-Dihydroxybiphenyl 1,2-Dioxygenase, domain 1"/>
    <property type="match status" value="1"/>
</dbReference>
<dbReference type="PANTHER" id="PTHR43048">
    <property type="entry name" value="METHYLMALONYL-COA EPIMERASE"/>
    <property type="match status" value="1"/>
</dbReference>
<dbReference type="Proteomes" id="UP000782901">
    <property type="component" value="Unassembled WGS sequence"/>
</dbReference>
<feature type="domain" description="VOC" evidence="2">
    <location>
        <begin position="9"/>
        <end position="129"/>
    </location>
</feature>
<proteinExistence type="predicted"/>
<reference evidence="3" key="1">
    <citation type="submission" date="2021-02" db="EMBL/GenBank/DDBJ databases">
        <title>Infant gut strain persistence is associated with maternal origin, phylogeny, and functional potential including surface adhesion and iron acquisition.</title>
        <authorList>
            <person name="Lou Y.C."/>
        </authorList>
    </citation>
    <scope>NUCLEOTIDE SEQUENCE</scope>
    <source>
        <strain evidence="3">L3_082_243G1_dasL3_082_243G1_maxbin2.maxbin.015s ta_sub</strain>
    </source>
</reference>
<dbReference type="InterPro" id="IPR037523">
    <property type="entry name" value="VOC_core"/>
</dbReference>
<dbReference type="InterPro" id="IPR029068">
    <property type="entry name" value="Glyas_Bleomycin-R_OHBP_Dase"/>
</dbReference>
<dbReference type="AlphaFoldDB" id="A0A943DNM0"/>
<dbReference type="GO" id="GO:0046491">
    <property type="term" value="P:L-methylmalonyl-CoA metabolic process"/>
    <property type="evidence" value="ECO:0007669"/>
    <property type="project" value="TreeGrafter"/>
</dbReference>
<organism evidence="3 4">
    <name type="scientific">Bacteroides thetaiotaomicron</name>
    <dbReference type="NCBI Taxonomy" id="818"/>
    <lineage>
        <taxon>Bacteria</taxon>
        <taxon>Pseudomonadati</taxon>
        <taxon>Bacteroidota</taxon>
        <taxon>Bacteroidia</taxon>
        <taxon>Bacteroidales</taxon>
        <taxon>Bacteroidaceae</taxon>
        <taxon>Bacteroides</taxon>
    </lineage>
</organism>
<dbReference type="EMBL" id="JAGZEE010000012">
    <property type="protein sequence ID" value="MBS5410932.1"/>
    <property type="molecule type" value="Genomic_DNA"/>
</dbReference>
<evidence type="ECO:0000313" key="4">
    <source>
        <dbReference type="Proteomes" id="UP000782901"/>
    </source>
</evidence>
<dbReference type="InterPro" id="IPR004360">
    <property type="entry name" value="Glyas_Fos-R_dOase_dom"/>
</dbReference>
<dbReference type="CDD" id="cd06587">
    <property type="entry name" value="VOC"/>
    <property type="match status" value="1"/>
</dbReference>
<dbReference type="GO" id="GO:0004493">
    <property type="term" value="F:methylmalonyl-CoA epimerase activity"/>
    <property type="evidence" value="ECO:0007669"/>
    <property type="project" value="TreeGrafter"/>
</dbReference>